<reference evidence="3" key="1">
    <citation type="submission" date="2021-04" db="EMBL/GenBank/DDBJ databases">
        <title>Genome seq and assembly of Bacillus sp.</title>
        <authorList>
            <person name="Chhetri G."/>
        </authorList>
    </citation>
    <scope>NUCLEOTIDE SEQUENCE</scope>
    <source>
        <strain evidence="3">RG28</strain>
    </source>
</reference>
<protein>
    <recommendedName>
        <fullName evidence="2">ABC1 atypical kinase-like domain-containing protein</fullName>
    </recommendedName>
</protein>
<name>A0A940NNI3_9BACI</name>
<dbReference type="InterPro" id="IPR011009">
    <property type="entry name" value="Kinase-like_dom_sf"/>
</dbReference>
<feature type="compositionally biased region" description="Basic residues" evidence="1">
    <location>
        <begin position="184"/>
        <end position="232"/>
    </location>
</feature>
<dbReference type="RefSeq" id="WP_209401935.1">
    <property type="nucleotide sequence ID" value="NZ_JAGIYQ010000001.1"/>
</dbReference>
<evidence type="ECO:0000313" key="3">
    <source>
        <dbReference type="EMBL" id="MBP0723971.1"/>
    </source>
</evidence>
<feature type="compositionally biased region" description="Basic residues" evidence="1">
    <location>
        <begin position="165"/>
        <end position="175"/>
    </location>
</feature>
<accession>A0A940NNI3</accession>
<feature type="compositionally biased region" description="Low complexity" evidence="1">
    <location>
        <begin position="233"/>
        <end position="242"/>
    </location>
</feature>
<sequence length="242" mass="27970">MNSQEFNEIKDFVLFGEGVSNFEYVASGKDGDVYRRNDKAIKIFKADGYTNSDGKKLHMLDQSIYYPKVFAFEEQFMVSEFIEGETLYQLDGKDGAKILTQHAEDLQQAIFDARLVGLLANDLHLNNIMLTEKGDIRIVDVGRFDSLDSHQCRGIFDLIFSHSHSHSHGHRRKHSIFTSGSSDHRHRHRHSYSSSDHRHHHHGHSHSSSDHRHRHHGHSHSSSHHRHRRHSHSFSFGSFFSS</sequence>
<evidence type="ECO:0000256" key="1">
    <source>
        <dbReference type="SAM" id="MobiDB-lite"/>
    </source>
</evidence>
<gene>
    <name evidence="3" type="ORF">J5Y03_02090</name>
</gene>
<dbReference type="Pfam" id="PF03109">
    <property type="entry name" value="ABC1"/>
    <property type="match status" value="1"/>
</dbReference>
<organism evidence="3 4">
    <name type="scientific">Gottfriedia endophytica</name>
    <dbReference type="NCBI Taxonomy" id="2820819"/>
    <lineage>
        <taxon>Bacteria</taxon>
        <taxon>Bacillati</taxon>
        <taxon>Bacillota</taxon>
        <taxon>Bacilli</taxon>
        <taxon>Bacillales</taxon>
        <taxon>Bacillaceae</taxon>
        <taxon>Gottfriedia</taxon>
    </lineage>
</organism>
<dbReference type="AlphaFoldDB" id="A0A940NNI3"/>
<feature type="domain" description="ABC1 atypical kinase-like" evidence="2">
    <location>
        <begin position="55"/>
        <end position="162"/>
    </location>
</feature>
<feature type="region of interest" description="Disordered" evidence="1">
    <location>
        <begin position="165"/>
        <end position="242"/>
    </location>
</feature>
<dbReference type="Proteomes" id="UP000682134">
    <property type="component" value="Unassembled WGS sequence"/>
</dbReference>
<dbReference type="InterPro" id="IPR004147">
    <property type="entry name" value="ABC1_dom"/>
</dbReference>
<evidence type="ECO:0000313" key="4">
    <source>
        <dbReference type="Proteomes" id="UP000682134"/>
    </source>
</evidence>
<proteinExistence type="predicted"/>
<keyword evidence="4" id="KW-1185">Reference proteome</keyword>
<comment type="caution">
    <text evidence="3">The sequence shown here is derived from an EMBL/GenBank/DDBJ whole genome shotgun (WGS) entry which is preliminary data.</text>
</comment>
<dbReference type="EMBL" id="JAGIYQ010000001">
    <property type="protein sequence ID" value="MBP0723971.1"/>
    <property type="molecule type" value="Genomic_DNA"/>
</dbReference>
<dbReference type="SUPFAM" id="SSF56112">
    <property type="entry name" value="Protein kinase-like (PK-like)"/>
    <property type="match status" value="1"/>
</dbReference>
<evidence type="ECO:0000259" key="2">
    <source>
        <dbReference type="Pfam" id="PF03109"/>
    </source>
</evidence>